<reference evidence="2" key="1">
    <citation type="journal article" date="2018" name="Genome Biol. Evol.">
        <title>Mitochondrial and Plastid Genomes from Coralline Red Algae Provide Insights into the Incongruent Evolutionary Histories of Organelles.</title>
        <authorList>
            <person name="Lee J."/>
            <person name="Song H.J."/>
            <person name="In Park S."/>
            <person name="Lee Y.M."/>
            <person name="Jeong S.Y."/>
            <person name="Oh Cho T."/>
            <person name="Kim J.H."/>
            <person name="Choi H.G."/>
            <person name="Choi C.G."/>
            <person name="Nelson W.A."/>
            <person name="Fredericq S."/>
            <person name="Bhattacharya D."/>
            <person name="Su Yoon H."/>
        </authorList>
    </citation>
    <scope>NUCLEOTIDE SEQUENCE</scope>
</reference>
<sequence length="80" mass="9831">MFIISQWWLFRFSSLLLLPFIFSDIELLFFLFPYLFLHFNLGLEATFNDYLHNKNTLVLLLLLTRLCNFEFLRNLIEFLF</sequence>
<keyword evidence="1" id="KW-0472">Membrane</keyword>
<keyword evidence="2" id="KW-0496">Mitochondrion</keyword>
<accession>A0A3G3MIH3</accession>
<proteinExistence type="predicted"/>
<geneLocation type="mitochondrion" evidence="2"/>
<dbReference type="RefSeq" id="YP_009541966.1">
    <property type="nucleotide sequence ID" value="NC_039979.1"/>
</dbReference>
<name>A0A3G3MIH3_9FLOR</name>
<evidence type="ECO:0000313" key="2">
    <source>
        <dbReference type="EMBL" id="AYR06636.1"/>
    </source>
</evidence>
<dbReference type="GeneID" id="38463805"/>
<gene>
    <name evidence="2" type="primary">sdh4</name>
</gene>
<evidence type="ECO:0000256" key="1">
    <source>
        <dbReference type="SAM" id="Phobius"/>
    </source>
</evidence>
<dbReference type="EMBL" id="MH281623">
    <property type="protein sequence ID" value="AYR06636.1"/>
    <property type="molecule type" value="Genomic_DNA"/>
</dbReference>
<keyword evidence="1" id="KW-0812">Transmembrane</keyword>
<protein>
    <submittedName>
        <fullName evidence="2">Succinate:cytochrome c oxidoreductase subunit 4</fullName>
    </submittedName>
</protein>
<feature type="transmembrane region" description="Helical" evidence="1">
    <location>
        <begin position="12"/>
        <end position="37"/>
    </location>
</feature>
<organism evidence="2">
    <name type="scientific">Synarthrophyton chejuense</name>
    <dbReference type="NCBI Taxonomy" id="2485825"/>
    <lineage>
        <taxon>Eukaryota</taxon>
        <taxon>Rhodophyta</taxon>
        <taxon>Florideophyceae</taxon>
        <taxon>Corallinophycidae</taxon>
        <taxon>Hapalidiales</taxon>
        <taxon>Hapalidiaceae</taxon>
        <taxon>Melobesioideae</taxon>
        <taxon>Synarthrophyton</taxon>
    </lineage>
</organism>
<dbReference type="AlphaFoldDB" id="A0A3G3MIH3"/>
<keyword evidence="1" id="KW-1133">Transmembrane helix</keyword>